<dbReference type="AlphaFoldDB" id="A0AAV1SPR6"/>
<feature type="compositionally biased region" description="Basic and acidic residues" evidence="1">
    <location>
        <begin position="15"/>
        <end position="25"/>
    </location>
</feature>
<dbReference type="EMBL" id="CAWUPB010001197">
    <property type="protein sequence ID" value="CAK7355975.1"/>
    <property type="molecule type" value="Genomic_DNA"/>
</dbReference>
<comment type="caution">
    <text evidence="2">The sequence shown here is derived from an EMBL/GenBank/DDBJ whole genome shotgun (WGS) entry which is preliminary data.</text>
</comment>
<evidence type="ECO:0000313" key="2">
    <source>
        <dbReference type="EMBL" id="CAK7355975.1"/>
    </source>
</evidence>
<evidence type="ECO:0000313" key="3">
    <source>
        <dbReference type="Proteomes" id="UP001314170"/>
    </source>
</evidence>
<keyword evidence="3" id="KW-1185">Reference proteome</keyword>
<protein>
    <submittedName>
        <fullName evidence="2">Uncharacterized protein</fullName>
    </submittedName>
</protein>
<accession>A0AAV1SPR6</accession>
<dbReference type="Proteomes" id="UP001314170">
    <property type="component" value="Unassembled WGS sequence"/>
</dbReference>
<evidence type="ECO:0000256" key="1">
    <source>
        <dbReference type="SAM" id="MobiDB-lite"/>
    </source>
</evidence>
<organism evidence="2 3">
    <name type="scientific">Dovyalis caffra</name>
    <dbReference type="NCBI Taxonomy" id="77055"/>
    <lineage>
        <taxon>Eukaryota</taxon>
        <taxon>Viridiplantae</taxon>
        <taxon>Streptophyta</taxon>
        <taxon>Embryophyta</taxon>
        <taxon>Tracheophyta</taxon>
        <taxon>Spermatophyta</taxon>
        <taxon>Magnoliopsida</taxon>
        <taxon>eudicotyledons</taxon>
        <taxon>Gunneridae</taxon>
        <taxon>Pentapetalae</taxon>
        <taxon>rosids</taxon>
        <taxon>fabids</taxon>
        <taxon>Malpighiales</taxon>
        <taxon>Salicaceae</taxon>
        <taxon>Flacourtieae</taxon>
        <taxon>Dovyalis</taxon>
    </lineage>
</organism>
<gene>
    <name evidence="2" type="ORF">DCAF_LOCUS26239</name>
</gene>
<sequence length="153" mass="16313">MCEGNVGSVGSSEDNDNRDSVEENVKSGGSAKGVGVIHEGRLNKTSSHDRNVERIKDEEIFKKGIGQVVMMLIWMENMVVVQPSGLHRDALTSSIIVRDGLHRDVSTSSTVVFDGLHGDVSTSVGGSSVDLDREYDDNLGGVSNRGNIGVGIE</sequence>
<feature type="region of interest" description="Disordered" evidence="1">
    <location>
        <begin position="1"/>
        <end position="33"/>
    </location>
</feature>
<reference evidence="2 3" key="1">
    <citation type="submission" date="2024-01" db="EMBL/GenBank/DDBJ databases">
        <authorList>
            <person name="Waweru B."/>
        </authorList>
    </citation>
    <scope>NUCLEOTIDE SEQUENCE [LARGE SCALE GENOMIC DNA]</scope>
</reference>
<name>A0AAV1SPR6_9ROSI</name>
<proteinExistence type="predicted"/>